<feature type="domain" description="Transcription factor IIIC subunit 5 HTH" evidence="8">
    <location>
        <begin position="122"/>
        <end position="262"/>
    </location>
</feature>
<dbReference type="Proteomes" id="UP001214638">
    <property type="component" value="Unassembled WGS sequence"/>
</dbReference>
<reference evidence="9" key="1">
    <citation type="journal article" date="2023" name="Nat. Microbiol.">
        <title>Babesia duncani multi-omics identifies virulence factors and drug targets.</title>
        <authorList>
            <person name="Singh P."/>
            <person name="Lonardi S."/>
            <person name="Liang Q."/>
            <person name="Vydyam P."/>
            <person name="Khabirova E."/>
            <person name="Fang T."/>
            <person name="Gihaz S."/>
            <person name="Thekkiniath J."/>
            <person name="Munshi M."/>
            <person name="Abel S."/>
            <person name="Ciampossin L."/>
            <person name="Batugedara G."/>
            <person name="Gupta M."/>
            <person name="Lu X.M."/>
            <person name="Lenz T."/>
            <person name="Chakravarty S."/>
            <person name="Cornillot E."/>
            <person name="Hu Y."/>
            <person name="Ma W."/>
            <person name="Gonzalez L.M."/>
            <person name="Sanchez S."/>
            <person name="Estrada K."/>
            <person name="Sanchez-Flores A."/>
            <person name="Montero E."/>
            <person name="Harb O.S."/>
            <person name="Le Roch K.G."/>
            <person name="Mamoun C.B."/>
        </authorList>
    </citation>
    <scope>NUCLEOTIDE SEQUENCE</scope>
    <source>
        <strain evidence="9">WA1</strain>
    </source>
</reference>
<evidence type="ECO:0000313" key="10">
    <source>
        <dbReference type="Proteomes" id="UP001214638"/>
    </source>
</evidence>
<protein>
    <submittedName>
        <fullName evidence="9">Bifunctional Transcription factor IIIC subunit 5</fullName>
    </submittedName>
</protein>
<evidence type="ECO:0000259" key="8">
    <source>
        <dbReference type="Pfam" id="PF09734"/>
    </source>
</evidence>
<dbReference type="GeneID" id="94334700"/>
<dbReference type="InterPro" id="IPR036565">
    <property type="entry name" value="Mur-like_cat_sf"/>
</dbReference>
<dbReference type="AlphaFoldDB" id="A0AAD9PN06"/>
<organism evidence="9 10">
    <name type="scientific">Babesia duncani</name>
    <dbReference type="NCBI Taxonomy" id="323732"/>
    <lineage>
        <taxon>Eukaryota</taxon>
        <taxon>Sar</taxon>
        <taxon>Alveolata</taxon>
        <taxon>Apicomplexa</taxon>
        <taxon>Aconoidasida</taxon>
        <taxon>Piroplasmida</taxon>
        <taxon>Babesiidae</taxon>
        <taxon>Babesia</taxon>
    </lineage>
</organism>
<evidence type="ECO:0000256" key="2">
    <source>
        <dbReference type="ARBA" id="ARBA00022598"/>
    </source>
</evidence>
<dbReference type="InterPro" id="IPR019136">
    <property type="entry name" value="TF_IIIC_su-5_HTH"/>
</dbReference>
<dbReference type="KEGG" id="bdw:94334700"/>
<dbReference type="SUPFAM" id="SSF53623">
    <property type="entry name" value="MurD-like peptide ligases, catalytic domain"/>
    <property type="match status" value="1"/>
</dbReference>
<dbReference type="RefSeq" id="XP_067804244.1">
    <property type="nucleotide sequence ID" value="XM_067945453.1"/>
</dbReference>
<name>A0AAD9PN06_9APIC</name>
<keyword evidence="2" id="KW-0436">Ligase</keyword>
<dbReference type="InterPro" id="IPR042536">
    <property type="entry name" value="TFIIIC_tauA_Sfc1"/>
</dbReference>
<dbReference type="NCBIfam" id="TIGR01499">
    <property type="entry name" value="folC"/>
    <property type="match status" value="1"/>
</dbReference>
<dbReference type="InterPro" id="IPR001645">
    <property type="entry name" value="Folylpolyglutamate_synth"/>
</dbReference>
<evidence type="ECO:0000256" key="1">
    <source>
        <dbReference type="ARBA" id="ARBA00008276"/>
    </source>
</evidence>
<dbReference type="GO" id="GO:0005829">
    <property type="term" value="C:cytosol"/>
    <property type="evidence" value="ECO:0007669"/>
    <property type="project" value="TreeGrafter"/>
</dbReference>
<dbReference type="InterPro" id="IPR036615">
    <property type="entry name" value="Mur_ligase_C_dom_sf"/>
</dbReference>
<dbReference type="Pfam" id="PF09734">
    <property type="entry name" value="Tau95"/>
    <property type="match status" value="1"/>
</dbReference>
<comment type="similarity">
    <text evidence="1">Belongs to the folylpolyglutamate synthase family.</text>
</comment>
<dbReference type="GO" id="GO:0008841">
    <property type="term" value="F:dihydrofolate synthase activity"/>
    <property type="evidence" value="ECO:0007669"/>
    <property type="project" value="TreeGrafter"/>
</dbReference>
<dbReference type="GO" id="GO:0005524">
    <property type="term" value="F:ATP binding"/>
    <property type="evidence" value="ECO:0007669"/>
    <property type="project" value="UniProtKB-KW"/>
</dbReference>
<dbReference type="Gene3D" id="3.40.1190.10">
    <property type="entry name" value="Mur-like, catalytic domain"/>
    <property type="match status" value="1"/>
</dbReference>
<keyword evidence="4" id="KW-0547">Nucleotide-binding</keyword>
<evidence type="ECO:0000256" key="6">
    <source>
        <dbReference type="ARBA" id="ARBA00022842"/>
    </source>
</evidence>
<dbReference type="GO" id="GO:0004326">
    <property type="term" value="F:tetrahydrofolylpolyglutamate synthase activity"/>
    <property type="evidence" value="ECO:0007669"/>
    <property type="project" value="InterPro"/>
</dbReference>
<dbReference type="EMBL" id="JALLKP010000001">
    <property type="protein sequence ID" value="KAK2197402.1"/>
    <property type="molecule type" value="Genomic_DNA"/>
</dbReference>
<evidence type="ECO:0000313" key="9">
    <source>
        <dbReference type="EMBL" id="KAK2197402.1"/>
    </source>
</evidence>
<dbReference type="GO" id="GO:0046872">
    <property type="term" value="F:metal ion binding"/>
    <property type="evidence" value="ECO:0007669"/>
    <property type="project" value="UniProtKB-KW"/>
</dbReference>
<proteinExistence type="inferred from homology"/>
<dbReference type="PANTHER" id="PTHR11136">
    <property type="entry name" value="FOLYLPOLYGLUTAMATE SYNTHASE-RELATED"/>
    <property type="match status" value="1"/>
</dbReference>
<feature type="domain" description="Mur ligase central" evidence="7">
    <location>
        <begin position="414"/>
        <end position="554"/>
    </location>
</feature>
<dbReference type="InterPro" id="IPR013221">
    <property type="entry name" value="Mur_ligase_cen"/>
</dbReference>
<keyword evidence="5" id="KW-0067">ATP-binding</keyword>
<dbReference type="PANTHER" id="PTHR11136:SF0">
    <property type="entry name" value="DIHYDROFOLATE SYNTHETASE-RELATED"/>
    <property type="match status" value="1"/>
</dbReference>
<dbReference type="Pfam" id="PF08245">
    <property type="entry name" value="Mur_ligase_M"/>
    <property type="match status" value="1"/>
</dbReference>
<sequence length="799" mass="89914">MNFVAIGIPGILAPGSNGSEILKALGGLEGIVSCLKTNATEQLTLSLGFYSCGGFVAATPNDKNRPCTLVLSVKEWRSGKRTFEILGPVVRYFGFSQPADFMFLEPHPIVAGKLLGPETYSIPPPIFTKIGTVSHLFSSGRSYHQTSNTKQQKGESTKYSLNPVAHFDDETLPSSSPLESMPYADGALVEKLKDLFARRPIWLRNAMDEFLPPNVTNWKRKMTFARVCFMFADGPWRGCMCRLGYDPRKDPESRKYQSIDFRDLHYRTISWRTKLPGTTAPAHEETVSRDLTAIFGEFADQVTKFNPEVHFLVPPSKPSQLYQLCDICDAGIQKIIAEHGDINVELDNVKCSKTTGWFPLVTLAKVRDMMNVKSLRMRQAQALAKKTTRNDTECFEKALDILGIERDEFNIVHVAGTNGKSSVSYKVAKGLENCGKRVGLFISPHIWEFNERIRLNLKPIPDDEFVNISNQIANAVDIDELHFFTGLLLVALIYFKKHKADWIVLETGIGGLLDMTNFATNTKIAVITSIGFDHIDVLGSTLEEIAFQKAGIIKPNCCVVLGPNCMPLQIFQNKANECNARLIINQGKGFQDFDAENTETARLAISQALEMHVETDSLLQVALPLRMQQLNRTQLQVTRLYISQKLGEMLEYPPPHVVFDVGHNTSAIQRLYTDLARWNKYKIIMCVTISKGRHIKMFNPECTASIDIDKIYYLPASHYRCRSIYNVRGDIEEAMAENRDFFEKLGHSVDNACALETSFEAILYKAYVQASRQGRLMLITGTFFMMEQVFNAMGLEPWH</sequence>
<keyword evidence="3" id="KW-0479">Metal-binding</keyword>
<comment type="caution">
    <text evidence="9">The sequence shown here is derived from an EMBL/GenBank/DDBJ whole genome shotgun (WGS) entry which is preliminary data.</text>
</comment>
<evidence type="ECO:0000256" key="4">
    <source>
        <dbReference type="ARBA" id="ARBA00022741"/>
    </source>
</evidence>
<dbReference type="GO" id="GO:0005739">
    <property type="term" value="C:mitochondrion"/>
    <property type="evidence" value="ECO:0007669"/>
    <property type="project" value="TreeGrafter"/>
</dbReference>
<keyword evidence="6" id="KW-0460">Magnesium</keyword>
<accession>A0AAD9PN06</accession>
<evidence type="ECO:0000256" key="5">
    <source>
        <dbReference type="ARBA" id="ARBA00022840"/>
    </source>
</evidence>
<dbReference type="Gene3D" id="3.90.190.20">
    <property type="entry name" value="Mur ligase, C-terminal domain"/>
    <property type="match status" value="1"/>
</dbReference>
<evidence type="ECO:0000259" key="7">
    <source>
        <dbReference type="Pfam" id="PF08245"/>
    </source>
</evidence>
<dbReference type="SUPFAM" id="SSF53244">
    <property type="entry name" value="MurD-like peptide ligases, peptide-binding domain"/>
    <property type="match status" value="1"/>
</dbReference>
<keyword evidence="10" id="KW-1185">Reference proteome</keyword>
<gene>
    <name evidence="9" type="ORF">BdWA1_000402</name>
</gene>
<dbReference type="Gene3D" id="3.30.200.160">
    <property type="entry name" value="TFIIIC, subcomplex tauA, subunit Sfc1, barrel domain"/>
    <property type="match status" value="1"/>
</dbReference>
<evidence type="ECO:0000256" key="3">
    <source>
        <dbReference type="ARBA" id="ARBA00022723"/>
    </source>
</evidence>